<protein>
    <submittedName>
        <fullName evidence="2">AhpD family alkylhydroperoxidase</fullName>
    </submittedName>
</protein>
<sequence>MPRIPAVAPGDGGPLIKVAYKFAARQFDEVPEPFAVLANHKKLFLAAAGHEMAVQKASKVLPVSVRELAVYRVASTVGCSWCVDFGTMLARLDGLDVERLKAIEHYRDSPLYSEDERAAIAYADAMTGDPHGEHGVTDEQVADLESRFGRAGVVELTYQIGLENMRSRMYSALGITEQGFGTDSCRVPWSQE</sequence>
<proteinExistence type="predicted"/>
<dbReference type="SUPFAM" id="SSF69118">
    <property type="entry name" value="AhpD-like"/>
    <property type="match status" value="1"/>
</dbReference>
<evidence type="ECO:0000259" key="1">
    <source>
        <dbReference type="Pfam" id="PF02627"/>
    </source>
</evidence>
<evidence type="ECO:0000313" key="2">
    <source>
        <dbReference type="EMBL" id="TYQ06458.1"/>
    </source>
</evidence>
<dbReference type="Pfam" id="PF02627">
    <property type="entry name" value="CMD"/>
    <property type="match status" value="1"/>
</dbReference>
<dbReference type="PANTHER" id="PTHR34846:SF10">
    <property type="entry name" value="CYTOPLASMIC PROTEIN"/>
    <property type="match status" value="1"/>
</dbReference>
<keyword evidence="2" id="KW-0560">Oxidoreductase</keyword>
<accession>A0A652YTM6</accession>
<reference evidence="2" key="1">
    <citation type="submission" date="2019-07" db="EMBL/GenBank/DDBJ databases">
        <title>Genomic Encyclopedia of Type Strains, Phase IV (KMG-IV): sequencing the most valuable type-strain genomes for metagenomic binning, comparative biology and taxonomic classification.</title>
        <authorList>
            <person name="Goeker M."/>
        </authorList>
    </citation>
    <scope>NUCLEOTIDE SEQUENCE</scope>
    <source>
        <strain evidence="2">DSM 44596</strain>
    </source>
</reference>
<dbReference type="AlphaFoldDB" id="A0A652YTM6"/>
<dbReference type="PANTHER" id="PTHR34846">
    <property type="entry name" value="4-CARBOXYMUCONOLACTONE DECARBOXYLASE FAMILY PROTEIN (AFU_ORTHOLOGUE AFUA_6G11590)"/>
    <property type="match status" value="1"/>
</dbReference>
<name>A0A652YTM6_NOCGL</name>
<comment type="caution">
    <text evidence="2">The sequence shown here is derived from an EMBL/GenBank/DDBJ whole genome shotgun (WGS) entry which is preliminary data.</text>
</comment>
<dbReference type="GO" id="GO:0051920">
    <property type="term" value="F:peroxiredoxin activity"/>
    <property type="evidence" value="ECO:0007669"/>
    <property type="project" value="InterPro"/>
</dbReference>
<dbReference type="EMBL" id="VNIQ01000002">
    <property type="protein sequence ID" value="TYQ06458.1"/>
    <property type="molecule type" value="Genomic_DNA"/>
</dbReference>
<dbReference type="InterPro" id="IPR003779">
    <property type="entry name" value="CMD-like"/>
</dbReference>
<dbReference type="InterPro" id="IPR029032">
    <property type="entry name" value="AhpD-like"/>
</dbReference>
<dbReference type="Gene3D" id="1.20.1290.10">
    <property type="entry name" value="AhpD-like"/>
    <property type="match status" value="1"/>
</dbReference>
<organism evidence="2">
    <name type="scientific">Nocardia globerula</name>
    <dbReference type="NCBI Taxonomy" id="1818"/>
    <lineage>
        <taxon>Bacteria</taxon>
        <taxon>Bacillati</taxon>
        <taxon>Actinomycetota</taxon>
        <taxon>Actinomycetes</taxon>
        <taxon>Mycobacteriales</taxon>
        <taxon>Nocardiaceae</taxon>
        <taxon>Nocardia</taxon>
    </lineage>
</organism>
<feature type="domain" description="Carboxymuconolactone decarboxylase-like" evidence="1">
    <location>
        <begin position="50"/>
        <end position="124"/>
    </location>
</feature>
<gene>
    <name evidence="2" type="ORF">FNL38_102594</name>
</gene>
<keyword evidence="2" id="KW-0575">Peroxidase</keyword>